<evidence type="ECO:0000313" key="3">
    <source>
        <dbReference type="Proteomes" id="UP000002059"/>
    </source>
</evidence>
<dbReference type="EMBL" id="KN293997">
    <property type="protein sequence ID" value="EEH40833.2"/>
    <property type="molecule type" value="Genomic_DNA"/>
</dbReference>
<name>C1GWB4_PARBA</name>
<sequence length="114" mass="12886">MVDEMAELSSDRQMSRAALLQARKRDRYGYKSQILETLRDEDCITPMQDVELIAEGPAVNLTVTARNQLDTIERNTVRQAASSVQASRLKSASTRKTASSTIRNSRQLIRLYQP</sequence>
<reference evidence="2 3" key="1">
    <citation type="journal article" date="2011" name="PLoS Genet.">
        <title>Comparative genomic analysis of human fungal pathogens causing paracoccidioidomycosis.</title>
        <authorList>
            <person name="Desjardins C.A."/>
            <person name="Champion M.D."/>
            <person name="Holder J.W."/>
            <person name="Muszewska A."/>
            <person name="Goldberg J."/>
            <person name="Bailao A.M."/>
            <person name="Brigido M.M."/>
            <person name="Ferreira M.E."/>
            <person name="Garcia A.M."/>
            <person name="Grynberg M."/>
            <person name="Gujja S."/>
            <person name="Heiman D.I."/>
            <person name="Henn M.R."/>
            <person name="Kodira C.D."/>
            <person name="Leon-Narvaez H."/>
            <person name="Longo L.V."/>
            <person name="Ma L.J."/>
            <person name="Malavazi I."/>
            <person name="Matsuo A.L."/>
            <person name="Morais F.V."/>
            <person name="Pereira M."/>
            <person name="Rodriguez-Brito S."/>
            <person name="Sakthikumar S."/>
            <person name="Salem-Izacc S.M."/>
            <person name="Sykes S.M."/>
            <person name="Teixeira M.M."/>
            <person name="Vallejo M.C."/>
            <person name="Walter M.E."/>
            <person name="Yandava C."/>
            <person name="Young S."/>
            <person name="Zeng Q."/>
            <person name="Zucker J."/>
            <person name="Felipe M.S."/>
            <person name="Goldman G.H."/>
            <person name="Haas B.J."/>
            <person name="McEwen J.G."/>
            <person name="Nino-Vega G."/>
            <person name="Puccia R."/>
            <person name="San-Blas G."/>
            <person name="Soares C.M."/>
            <person name="Birren B.W."/>
            <person name="Cuomo C.A."/>
        </authorList>
    </citation>
    <scope>NUCLEOTIDE SEQUENCE [LARGE SCALE GENOMIC DNA]</scope>
    <source>
        <strain evidence="3">ATCC MYA-826 / Pb01</strain>
    </source>
</reference>
<dbReference type="RefSeq" id="XP_015701836.1">
    <property type="nucleotide sequence ID" value="XM_015844758.1"/>
</dbReference>
<protein>
    <submittedName>
        <fullName evidence="2">Uncharacterized protein</fullName>
    </submittedName>
</protein>
<evidence type="ECO:0000256" key="1">
    <source>
        <dbReference type="SAM" id="MobiDB-lite"/>
    </source>
</evidence>
<gene>
    <name evidence="2" type="ORF">PAAG_02809</name>
</gene>
<feature type="region of interest" description="Disordered" evidence="1">
    <location>
        <begin position="80"/>
        <end position="114"/>
    </location>
</feature>
<proteinExistence type="predicted"/>
<feature type="compositionally biased region" description="Low complexity" evidence="1">
    <location>
        <begin position="90"/>
        <end position="101"/>
    </location>
</feature>
<accession>C1GWB4</accession>
<dbReference type="OrthoDB" id="4227485at2759"/>
<dbReference type="VEuPathDB" id="FungiDB:PAAG_02809"/>
<dbReference type="HOGENOM" id="CLU_2121792_0_0_1"/>
<organism evidence="2 3">
    <name type="scientific">Paracoccidioides lutzii (strain ATCC MYA-826 / Pb01)</name>
    <name type="common">Paracoccidioides brasiliensis</name>
    <dbReference type="NCBI Taxonomy" id="502779"/>
    <lineage>
        <taxon>Eukaryota</taxon>
        <taxon>Fungi</taxon>
        <taxon>Dikarya</taxon>
        <taxon>Ascomycota</taxon>
        <taxon>Pezizomycotina</taxon>
        <taxon>Eurotiomycetes</taxon>
        <taxon>Eurotiomycetidae</taxon>
        <taxon>Onygenales</taxon>
        <taxon>Ajellomycetaceae</taxon>
        <taxon>Paracoccidioides</taxon>
    </lineage>
</organism>
<dbReference type="Proteomes" id="UP000002059">
    <property type="component" value="Partially assembled WGS sequence"/>
</dbReference>
<evidence type="ECO:0000313" key="2">
    <source>
        <dbReference type="EMBL" id="EEH40833.2"/>
    </source>
</evidence>
<dbReference type="GeneID" id="9098769"/>
<dbReference type="KEGG" id="pbl:PAAG_02809"/>
<keyword evidence="3" id="KW-1185">Reference proteome</keyword>
<dbReference type="AlphaFoldDB" id="C1GWB4"/>